<reference evidence="2" key="2">
    <citation type="submission" date="2023-04" db="EMBL/GenBank/DDBJ databases">
        <authorList>
            <person name="Beletskiy A.V."/>
            <person name="Mardanov A.V."/>
            <person name="Ravin N.V."/>
        </authorList>
    </citation>
    <scope>NUCLEOTIDE SEQUENCE</scope>
    <source>
        <strain evidence="2">GKL-01</strain>
    </source>
</reference>
<dbReference type="InterPro" id="IPR004323">
    <property type="entry name" value="Ion_tolerance_CutA"/>
</dbReference>
<dbReference type="InterPro" id="IPR011322">
    <property type="entry name" value="N-reg_PII-like_a/b"/>
</dbReference>
<dbReference type="Pfam" id="PF03091">
    <property type="entry name" value="CutA1"/>
    <property type="match status" value="1"/>
</dbReference>
<dbReference type="AlphaFoldDB" id="A0AA95HAK5"/>
<comment type="similarity">
    <text evidence="1">Belongs to the CutA family.</text>
</comment>
<proteinExistence type="inferred from homology"/>
<dbReference type="SUPFAM" id="SSF54913">
    <property type="entry name" value="GlnB-like"/>
    <property type="match status" value="1"/>
</dbReference>
<evidence type="ECO:0000256" key="1">
    <source>
        <dbReference type="ARBA" id="ARBA00010169"/>
    </source>
</evidence>
<gene>
    <name evidence="2" type="primary">cutA</name>
    <name evidence="2" type="ORF">QJT80_04325</name>
</gene>
<dbReference type="EMBL" id="CP124755">
    <property type="protein sequence ID" value="WGZ91704.1"/>
    <property type="molecule type" value="Genomic_DNA"/>
</dbReference>
<dbReference type="Gene3D" id="3.30.70.120">
    <property type="match status" value="1"/>
</dbReference>
<dbReference type="InterPro" id="IPR015867">
    <property type="entry name" value="N-reg_PII/ATP_PRibTrfase_C"/>
</dbReference>
<dbReference type="Proteomes" id="UP001300672">
    <property type="component" value="Chromosome"/>
</dbReference>
<dbReference type="GO" id="GO:0005507">
    <property type="term" value="F:copper ion binding"/>
    <property type="evidence" value="ECO:0007669"/>
    <property type="project" value="TreeGrafter"/>
</dbReference>
<accession>A0AA95HAK5</accession>
<name>A0AA95HAK5_9GAMM</name>
<sequence>MNDTLLVVTTVPEQQIARNLAKAVLAENLAAYISIIPHAASIYKWQQDICETDEYLLLIKTQQSCYSRLQTFIRANRRYKRPNVIALPTTQGLPAYLGWIKESTQA</sequence>
<dbReference type="GO" id="GO:0010038">
    <property type="term" value="P:response to metal ion"/>
    <property type="evidence" value="ECO:0007669"/>
    <property type="project" value="InterPro"/>
</dbReference>
<reference evidence="2" key="1">
    <citation type="journal article" date="2023" name="Int. J. Mol. Sci.">
        <title>Metagenomics Revealed a New Genus 'Candidatus Thiocaldithrix dubininis' gen. nov., sp. nov. and a New Species 'Candidatus Thiothrix putei' sp. nov. in the Family Thiotrichaceae, Some Members of Which Have Traits of Both Na+- and H+-Motive Energetics.</title>
        <authorList>
            <person name="Ravin N.V."/>
            <person name="Muntyan M.S."/>
            <person name="Smolyakov D.D."/>
            <person name="Rudenko T.S."/>
            <person name="Beletsky A.V."/>
            <person name="Mardanov A.V."/>
            <person name="Grabovich M.Y."/>
        </authorList>
    </citation>
    <scope>NUCLEOTIDE SEQUENCE</scope>
    <source>
        <strain evidence="2">GKL-01</strain>
    </source>
</reference>
<protein>
    <submittedName>
        <fullName evidence="2">Divalent-cation tolerance protein CutA</fullName>
    </submittedName>
</protein>
<dbReference type="PANTHER" id="PTHR23419:SF8">
    <property type="entry name" value="FI09726P"/>
    <property type="match status" value="1"/>
</dbReference>
<evidence type="ECO:0000313" key="2">
    <source>
        <dbReference type="EMBL" id="WGZ91704.1"/>
    </source>
</evidence>
<organism evidence="2">
    <name type="scientific">Candidatus Thiocaldithrix dubininis</name>
    <dbReference type="NCBI Taxonomy" id="3080823"/>
    <lineage>
        <taxon>Bacteria</taxon>
        <taxon>Pseudomonadati</taxon>
        <taxon>Pseudomonadota</taxon>
        <taxon>Gammaproteobacteria</taxon>
        <taxon>Thiotrichales</taxon>
        <taxon>Thiotrichaceae</taxon>
        <taxon>Candidatus Thiocaldithrix</taxon>
    </lineage>
</organism>
<dbReference type="PANTHER" id="PTHR23419">
    <property type="entry name" value="DIVALENT CATION TOLERANCE CUTA-RELATED"/>
    <property type="match status" value="1"/>
</dbReference>
<dbReference type="KEGG" id="tdu:QJT80_04325"/>